<evidence type="ECO:0008006" key="3">
    <source>
        <dbReference type="Google" id="ProtNLM"/>
    </source>
</evidence>
<keyword evidence="2" id="KW-1185">Reference proteome</keyword>
<dbReference type="EMBL" id="WJXZ01000013">
    <property type="protein sequence ID" value="MRS63739.1"/>
    <property type="molecule type" value="Genomic_DNA"/>
</dbReference>
<reference evidence="1 2" key="1">
    <citation type="journal article" date="2018" name="Antonie Van Leeuwenhoek">
        <title>Larkinella terrae sp. nov., isolated from soil on Jeju Island, South Korea.</title>
        <authorList>
            <person name="Ten L.N."/>
            <person name="Jeon J."/>
            <person name="Park S.J."/>
            <person name="Park S."/>
            <person name="Lee S.Y."/>
            <person name="Kim M.K."/>
            <person name="Jung H.Y."/>
        </authorList>
    </citation>
    <scope>NUCLEOTIDE SEQUENCE [LARGE SCALE GENOMIC DNA]</scope>
    <source>
        <strain evidence="1 2">KCTC 52001</strain>
    </source>
</reference>
<dbReference type="InterPro" id="IPR027375">
    <property type="entry name" value="DKNYY"/>
</dbReference>
<evidence type="ECO:0000313" key="2">
    <source>
        <dbReference type="Proteomes" id="UP000441754"/>
    </source>
</evidence>
<sequence>MVKSADPNTVHFVKPYYFNYISDTTNLFYQDRQLIGADHETFEILNDDYARDERTVYFKDKPLPTGDAGSFAVLSGGYAKDQNQVYYLGNVLKKADPATFKIVENVYEQDAADAHNTFYNGKHTSKINKNQ</sequence>
<comment type="caution">
    <text evidence="1">The sequence shown here is derived from an EMBL/GenBank/DDBJ whole genome shotgun (WGS) entry which is preliminary data.</text>
</comment>
<name>A0A7K0EPL4_9BACT</name>
<dbReference type="Pfam" id="PF13644">
    <property type="entry name" value="DKNYY"/>
    <property type="match status" value="1"/>
</dbReference>
<protein>
    <recommendedName>
        <fullName evidence="3">DKNYY family protein</fullName>
    </recommendedName>
</protein>
<dbReference type="OrthoDB" id="1318779at2"/>
<gene>
    <name evidence="1" type="ORF">GJJ30_20745</name>
</gene>
<evidence type="ECO:0000313" key="1">
    <source>
        <dbReference type="EMBL" id="MRS63739.1"/>
    </source>
</evidence>
<dbReference type="Proteomes" id="UP000441754">
    <property type="component" value="Unassembled WGS sequence"/>
</dbReference>
<dbReference type="AlphaFoldDB" id="A0A7K0EPL4"/>
<accession>A0A7K0EPL4</accession>
<organism evidence="1 2">
    <name type="scientific">Larkinella terrae</name>
    <dbReference type="NCBI Taxonomy" id="2025311"/>
    <lineage>
        <taxon>Bacteria</taxon>
        <taxon>Pseudomonadati</taxon>
        <taxon>Bacteroidota</taxon>
        <taxon>Cytophagia</taxon>
        <taxon>Cytophagales</taxon>
        <taxon>Spirosomataceae</taxon>
        <taxon>Larkinella</taxon>
    </lineage>
</organism>
<proteinExistence type="predicted"/>